<feature type="domain" description="HTH LytTR-type" evidence="5">
    <location>
        <begin position="133"/>
        <end position="231"/>
    </location>
</feature>
<protein>
    <recommendedName>
        <fullName evidence="1">Stage 0 sporulation protein A homolog</fullName>
    </recommendedName>
</protein>
<reference evidence="6 7" key="1">
    <citation type="submission" date="2021-10" db="EMBL/GenBank/DDBJ databases">
        <title>Anaerobic single-cell dispensing facilitates the cultivation of human gut bacteria.</title>
        <authorList>
            <person name="Afrizal A."/>
        </authorList>
    </citation>
    <scope>NUCLEOTIDE SEQUENCE [LARGE SCALE GENOMIC DNA]</scope>
    <source>
        <strain evidence="6 7">CLA-AA-H217</strain>
    </source>
</reference>
<accession>A0AAW4WDZ8</accession>
<proteinExistence type="predicted"/>
<dbReference type="Gene3D" id="3.40.50.2300">
    <property type="match status" value="1"/>
</dbReference>
<dbReference type="PROSITE" id="PS50110">
    <property type="entry name" value="RESPONSE_REGULATORY"/>
    <property type="match status" value="1"/>
</dbReference>
<dbReference type="Proteomes" id="UP001198612">
    <property type="component" value="Unassembled WGS sequence"/>
</dbReference>
<name>A0AAW4WDZ8_9FIRM</name>
<dbReference type="InterPro" id="IPR046947">
    <property type="entry name" value="LytR-like"/>
</dbReference>
<sequence length="241" mass="28134">MLKLAICEDNDIQCRQIHTLSCSSLEIPVEIDTFSSATDFLNQISNEQCPYHIILMDIELGSESVSGIKLAQKINLLNPNTQIIFISQYLQYASSVYETDHIYFVYKQQMEEYLPKALSASCHKLNKLRQQYFCFNYQSRDYRLLRSDIFYMERKLRNTEIHTKSQIYYCREKIPILIEQLKPDFCICHKSFAVNINTIHTFSHAGIELSDGTHIPVSRNYYQATKDAFAQLLLRNSSEVL</sequence>
<dbReference type="CDD" id="cd00156">
    <property type="entry name" value="REC"/>
    <property type="match status" value="1"/>
</dbReference>
<keyword evidence="6" id="KW-0238">DNA-binding</keyword>
<keyword evidence="7" id="KW-1185">Reference proteome</keyword>
<dbReference type="SUPFAM" id="SSF52172">
    <property type="entry name" value="CheY-like"/>
    <property type="match status" value="1"/>
</dbReference>
<dbReference type="PROSITE" id="PS50930">
    <property type="entry name" value="HTH_LYTTR"/>
    <property type="match status" value="1"/>
</dbReference>
<dbReference type="Gene3D" id="2.40.50.1020">
    <property type="entry name" value="LytTr DNA-binding domain"/>
    <property type="match status" value="1"/>
</dbReference>
<dbReference type="InterPro" id="IPR007492">
    <property type="entry name" value="LytTR_DNA-bd_dom"/>
</dbReference>
<dbReference type="GO" id="GO:0003677">
    <property type="term" value="F:DNA binding"/>
    <property type="evidence" value="ECO:0007669"/>
    <property type="project" value="UniProtKB-KW"/>
</dbReference>
<evidence type="ECO:0000313" key="6">
    <source>
        <dbReference type="EMBL" id="MCC2229182.1"/>
    </source>
</evidence>
<dbReference type="InterPro" id="IPR011006">
    <property type="entry name" value="CheY-like_superfamily"/>
</dbReference>
<evidence type="ECO:0000313" key="7">
    <source>
        <dbReference type="Proteomes" id="UP001198612"/>
    </source>
</evidence>
<evidence type="ECO:0000259" key="5">
    <source>
        <dbReference type="PROSITE" id="PS50930"/>
    </source>
</evidence>
<dbReference type="InterPro" id="IPR001789">
    <property type="entry name" value="Sig_transdc_resp-reg_receiver"/>
</dbReference>
<dbReference type="Pfam" id="PF04397">
    <property type="entry name" value="LytTR"/>
    <property type="match status" value="1"/>
</dbReference>
<dbReference type="AlphaFoldDB" id="A0AAW4WDZ8"/>
<feature type="domain" description="Response regulatory" evidence="4">
    <location>
        <begin position="3"/>
        <end position="122"/>
    </location>
</feature>
<dbReference type="GO" id="GO:0000156">
    <property type="term" value="F:phosphorelay response regulator activity"/>
    <property type="evidence" value="ECO:0007669"/>
    <property type="project" value="InterPro"/>
</dbReference>
<dbReference type="PANTHER" id="PTHR37299:SF1">
    <property type="entry name" value="STAGE 0 SPORULATION PROTEIN A HOMOLOG"/>
    <property type="match status" value="1"/>
</dbReference>
<evidence type="ECO:0000256" key="1">
    <source>
        <dbReference type="ARBA" id="ARBA00018672"/>
    </source>
</evidence>
<dbReference type="RefSeq" id="WP_147603933.1">
    <property type="nucleotide sequence ID" value="NZ_JAJEQQ010000040.1"/>
</dbReference>
<dbReference type="PANTHER" id="PTHR37299">
    <property type="entry name" value="TRANSCRIPTIONAL REGULATOR-RELATED"/>
    <property type="match status" value="1"/>
</dbReference>
<evidence type="ECO:0000259" key="4">
    <source>
        <dbReference type="PROSITE" id="PS50110"/>
    </source>
</evidence>
<feature type="modified residue" description="4-aspartylphosphate" evidence="3">
    <location>
        <position position="57"/>
    </location>
</feature>
<comment type="function">
    <text evidence="2">May play the central regulatory role in sporulation. It may be an element of the effector pathway responsible for the activation of sporulation genes in response to nutritional stress. Spo0A may act in concert with spo0H (a sigma factor) to control the expression of some genes that are critical to the sporulation process.</text>
</comment>
<dbReference type="EMBL" id="JAJEQQ010000040">
    <property type="protein sequence ID" value="MCC2229182.1"/>
    <property type="molecule type" value="Genomic_DNA"/>
</dbReference>
<gene>
    <name evidence="6" type="ORF">LKD40_15490</name>
</gene>
<keyword evidence="3" id="KW-0597">Phosphoprotein</keyword>
<evidence type="ECO:0000256" key="3">
    <source>
        <dbReference type="PROSITE-ProRule" id="PRU00169"/>
    </source>
</evidence>
<evidence type="ECO:0000256" key="2">
    <source>
        <dbReference type="ARBA" id="ARBA00024867"/>
    </source>
</evidence>
<organism evidence="6 7">
    <name type="scientific">Blautia fusiformis</name>
    <dbReference type="NCBI Taxonomy" id="2881264"/>
    <lineage>
        <taxon>Bacteria</taxon>
        <taxon>Bacillati</taxon>
        <taxon>Bacillota</taxon>
        <taxon>Clostridia</taxon>
        <taxon>Lachnospirales</taxon>
        <taxon>Lachnospiraceae</taxon>
        <taxon>Blautia</taxon>
    </lineage>
</organism>
<dbReference type="SMART" id="SM00850">
    <property type="entry name" value="LytTR"/>
    <property type="match status" value="1"/>
</dbReference>
<comment type="caution">
    <text evidence="6">The sequence shown here is derived from an EMBL/GenBank/DDBJ whole genome shotgun (WGS) entry which is preliminary data.</text>
</comment>
<dbReference type="Pfam" id="PF00072">
    <property type="entry name" value="Response_reg"/>
    <property type="match status" value="1"/>
</dbReference>